<evidence type="ECO:0000259" key="2">
    <source>
        <dbReference type="Pfam" id="PF04069"/>
    </source>
</evidence>
<dbReference type="Proteomes" id="UP001628646">
    <property type="component" value="Unassembled WGS sequence"/>
</dbReference>
<keyword evidence="4" id="KW-1185">Reference proteome</keyword>
<dbReference type="CDD" id="cd13640">
    <property type="entry name" value="PBP2_ChoX"/>
    <property type="match status" value="1"/>
</dbReference>
<reference evidence="3 4" key="1">
    <citation type="submission" date="2024-12" db="EMBL/GenBank/DDBJ databases">
        <title>Pseudomonas species isolated from Lotus nodules promote plant growth.</title>
        <authorList>
            <person name="Yu Y.-H."/>
            <person name="Kurtenbach J."/>
            <person name="Crosbie D."/>
            <person name="Brachmann A."/>
            <person name="Marin M."/>
        </authorList>
    </citation>
    <scope>NUCLEOTIDE SEQUENCE [LARGE SCALE GENOMIC DNA]</scope>
    <source>
        <strain evidence="3 4">PLb11B</strain>
    </source>
</reference>
<dbReference type="SUPFAM" id="SSF53850">
    <property type="entry name" value="Periplasmic binding protein-like II"/>
    <property type="match status" value="1"/>
</dbReference>
<feature type="chain" id="PRO_5047385531" evidence="1">
    <location>
        <begin position="23"/>
        <end position="306"/>
    </location>
</feature>
<dbReference type="RefSeq" id="WP_126048429.1">
    <property type="nucleotide sequence ID" value="NZ_JBJNUX010000007.1"/>
</dbReference>
<evidence type="ECO:0000313" key="4">
    <source>
        <dbReference type="Proteomes" id="UP001628646"/>
    </source>
</evidence>
<dbReference type="EMBL" id="JBJNUY010000010">
    <property type="protein sequence ID" value="MFL9001541.1"/>
    <property type="molecule type" value="Genomic_DNA"/>
</dbReference>
<accession>A0ABW8W8A0</accession>
<name>A0ABW8W8A0_9PSED</name>
<comment type="caution">
    <text evidence="3">The sequence shown here is derived from an EMBL/GenBank/DDBJ whole genome shotgun (WGS) entry which is preliminary data.</text>
</comment>
<sequence>MQRLSTVLTVGLLALGSASAFADQSCETVKMADPGWSDIAATNAITGFLLDGMGYKAKIDTLAVPITFGGLKDGQVDVFLGNWMPAQQGFYDKFVANGDVTQLAKNLDGTEFTLAVPDYVWNAGVRNFADLNKYADKFDRKIYGIGSGAPANISLQEIIKKNDFDMGQWKLVESSEQAMLAEVSRAVKKQKFVTFLGWTPHPMNVQLKMHYLKGGEKYFGDTGSVHTLTRKGYAQACPNVGKLLTNLSFTQDMENSIMAEVVNNKVSNADAARAWIKANPAVLDKWLDGVKTVDGKDALPAVKAKL</sequence>
<dbReference type="Gene3D" id="3.40.190.100">
    <property type="entry name" value="Glycine betaine-binding periplasmic protein, domain 2"/>
    <property type="match status" value="1"/>
</dbReference>
<evidence type="ECO:0000256" key="1">
    <source>
        <dbReference type="SAM" id="SignalP"/>
    </source>
</evidence>
<dbReference type="NCBIfam" id="TIGR03414">
    <property type="entry name" value="ABC_choline_bnd"/>
    <property type="match status" value="1"/>
</dbReference>
<keyword evidence="1" id="KW-0732">Signal</keyword>
<proteinExistence type="predicted"/>
<feature type="signal peptide" evidence="1">
    <location>
        <begin position="1"/>
        <end position="22"/>
    </location>
</feature>
<dbReference type="Pfam" id="PF04069">
    <property type="entry name" value="OpuAC"/>
    <property type="match status" value="1"/>
</dbReference>
<protein>
    <submittedName>
        <fullName evidence="3">Choline ABC transporter substrate-binding protein</fullName>
    </submittedName>
</protein>
<organism evidence="3 4">
    <name type="scientific">Pseudomonas azerbaijanorientalis</name>
    <dbReference type="NCBI Taxonomy" id="2842350"/>
    <lineage>
        <taxon>Bacteria</taxon>
        <taxon>Pseudomonadati</taxon>
        <taxon>Pseudomonadota</taxon>
        <taxon>Gammaproteobacteria</taxon>
        <taxon>Pseudomonadales</taxon>
        <taxon>Pseudomonadaceae</taxon>
        <taxon>Pseudomonas</taxon>
    </lineage>
</organism>
<dbReference type="InterPro" id="IPR007210">
    <property type="entry name" value="ABC_Gly_betaine_transp_sub-bd"/>
</dbReference>
<dbReference type="Gene3D" id="3.40.190.10">
    <property type="entry name" value="Periplasmic binding protein-like II"/>
    <property type="match status" value="1"/>
</dbReference>
<evidence type="ECO:0000313" key="3">
    <source>
        <dbReference type="EMBL" id="MFL9001541.1"/>
    </source>
</evidence>
<feature type="domain" description="ABC-type glycine betaine transport system substrate-binding" evidence="2">
    <location>
        <begin position="28"/>
        <end position="277"/>
    </location>
</feature>
<dbReference type="InterPro" id="IPR017783">
    <property type="entry name" value="ABC_choline_sub-bd"/>
</dbReference>
<gene>
    <name evidence="3" type="primary">choX</name>
    <name evidence="3" type="ORF">ACJ8NA_23205</name>
</gene>